<feature type="transmembrane region" description="Helical" evidence="12">
    <location>
        <begin position="30"/>
        <end position="48"/>
    </location>
</feature>
<feature type="transmembrane region" description="Helical" evidence="12">
    <location>
        <begin position="176"/>
        <end position="198"/>
    </location>
</feature>
<evidence type="ECO:0000256" key="12">
    <source>
        <dbReference type="RuleBase" id="RU010713"/>
    </source>
</evidence>
<evidence type="ECO:0000256" key="10">
    <source>
        <dbReference type="ARBA" id="ARBA00023136"/>
    </source>
</evidence>
<keyword evidence="7" id="KW-0965">Cell junction</keyword>
<keyword evidence="8 12" id="KW-1133">Transmembrane helix</keyword>
<dbReference type="GO" id="GO:0005921">
    <property type="term" value="C:gap junction"/>
    <property type="evidence" value="ECO:0007669"/>
    <property type="project" value="UniProtKB-SubCell"/>
</dbReference>
<gene>
    <name evidence="14" type="primary">LOC100899997</name>
    <name evidence="12" type="synonym">inx</name>
</gene>
<keyword evidence="5 12" id="KW-0812">Transmembrane</keyword>
<comment type="function">
    <text evidence="12">Structural component of the gap junctions.</text>
</comment>
<keyword evidence="11 12" id="KW-0407">Ion channel</keyword>
<evidence type="ECO:0000256" key="1">
    <source>
        <dbReference type="ARBA" id="ARBA00004610"/>
    </source>
</evidence>
<evidence type="ECO:0000313" key="14">
    <source>
        <dbReference type="RefSeq" id="XP_003747297.1"/>
    </source>
</evidence>
<evidence type="ECO:0000256" key="3">
    <source>
        <dbReference type="ARBA" id="ARBA00022448"/>
    </source>
</evidence>
<keyword evidence="4" id="KW-1003">Cell membrane</keyword>
<evidence type="ECO:0000256" key="9">
    <source>
        <dbReference type="ARBA" id="ARBA00023065"/>
    </source>
</evidence>
<name>A0AAJ6QXJ2_9ACAR</name>
<dbReference type="GO" id="GO:0007602">
    <property type="term" value="P:phototransduction"/>
    <property type="evidence" value="ECO:0007669"/>
    <property type="project" value="TreeGrafter"/>
</dbReference>
<dbReference type="GO" id="GO:0034220">
    <property type="term" value="P:monoatomic ion transmembrane transport"/>
    <property type="evidence" value="ECO:0007669"/>
    <property type="project" value="UniProtKB-KW"/>
</dbReference>
<reference evidence="14" key="1">
    <citation type="submission" date="2025-08" db="UniProtKB">
        <authorList>
            <consortium name="RefSeq"/>
        </authorList>
    </citation>
    <scope>IDENTIFICATION</scope>
</reference>
<protein>
    <recommendedName>
        <fullName evidence="12">Innexin</fullName>
    </recommendedName>
</protein>
<dbReference type="PRINTS" id="PR01262">
    <property type="entry name" value="INNEXIN"/>
</dbReference>
<keyword evidence="9 12" id="KW-0406">Ion transport</keyword>
<dbReference type="GO" id="GO:0005243">
    <property type="term" value="F:gap junction channel activity"/>
    <property type="evidence" value="ECO:0007669"/>
    <property type="project" value="TreeGrafter"/>
</dbReference>
<organism evidence="13 14">
    <name type="scientific">Galendromus occidentalis</name>
    <name type="common">western predatory mite</name>
    <dbReference type="NCBI Taxonomy" id="34638"/>
    <lineage>
        <taxon>Eukaryota</taxon>
        <taxon>Metazoa</taxon>
        <taxon>Ecdysozoa</taxon>
        <taxon>Arthropoda</taxon>
        <taxon>Chelicerata</taxon>
        <taxon>Arachnida</taxon>
        <taxon>Acari</taxon>
        <taxon>Parasitiformes</taxon>
        <taxon>Mesostigmata</taxon>
        <taxon>Gamasina</taxon>
        <taxon>Phytoseioidea</taxon>
        <taxon>Phytoseiidae</taxon>
        <taxon>Typhlodrominae</taxon>
        <taxon>Galendromus</taxon>
    </lineage>
</organism>
<evidence type="ECO:0000256" key="4">
    <source>
        <dbReference type="ARBA" id="ARBA00022475"/>
    </source>
</evidence>
<dbReference type="GO" id="GO:0005886">
    <property type="term" value="C:plasma membrane"/>
    <property type="evidence" value="ECO:0007669"/>
    <property type="project" value="UniProtKB-SubCell"/>
</dbReference>
<dbReference type="KEGG" id="goe:100899997"/>
<keyword evidence="3 12" id="KW-0813">Transport</keyword>
<feature type="transmembrane region" description="Helical" evidence="12">
    <location>
        <begin position="109"/>
        <end position="131"/>
    </location>
</feature>
<dbReference type="Pfam" id="PF00876">
    <property type="entry name" value="Innexin"/>
    <property type="match status" value="1"/>
</dbReference>
<keyword evidence="10 12" id="KW-0472">Membrane</keyword>
<evidence type="ECO:0000256" key="2">
    <source>
        <dbReference type="ARBA" id="ARBA00004651"/>
    </source>
</evidence>
<dbReference type="AlphaFoldDB" id="A0AAJ6QXJ2"/>
<evidence type="ECO:0000256" key="5">
    <source>
        <dbReference type="ARBA" id="ARBA00022692"/>
    </source>
</evidence>
<keyword evidence="13" id="KW-1185">Reference proteome</keyword>
<comment type="subcellular location">
    <subcellularLocation>
        <location evidence="1">Cell junction</location>
        <location evidence="1">Gap junction</location>
    </subcellularLocation>
    <subcellularLocation>
        <location evidence="2 12">Cell membrane</location>
        <topology evidence="2 12">Multi-pass membrane protein</topology>
    </subcellularLocation>
</comment>
<evidence type="ECO:0000313" key="13">
    <source>
        <dbReference type="Proteomes" id="UP000694867"/>
    </source>
</evidence>
<dbReference type="InterPro" id="IPR000990">
    <property type="entry name" value="Innexin"/>
</dbReference>
<proteinExistence type="inferred from homology"/>
<dbReference type="GeneID" id="100899997"/>
<evidence type="ECO:0000256" key="7">
    <source>
        <dbReference type="ARBA" id="ARBA00022949"/>
    </source>
</evidence>
<accession>A0AAJ6QXJ2</accession>
<dbReference type="Proteomes" id="UP000694867">
    <property type="component" value="Unplaced"/>
</dbReference>
<comment type="similarity">
    <text evidence="12">Belongs to the pannexin family.</text>
</comment>
<sequence>MSELLVSLRSYFKTSYVVTDNNLCRLHYKASVAILLAFSILVTAKQYIGDPIDCVAPKDSIDLKMLDTYCWIHKTFSVETAFKGELGNEVAYPGVAPNKPGDKLVYHSYYQWVCFVLLLQAGAFYAPRFIWKLIEGSRVQHLSCSLSDPVYDSVTCKKQIKLITAYMDANAGNHKFYFGGMVFVEVLYFANVILQMYIMDLFLGGEFSTYGWKVLTFTEWHWEARYDPMIKVFPRMAKCTFRMYGTSGDIQKLDAVCVLPINIINEKIYVFLWFWFVGLAFATAGWLVYRTATVMLPSMRLWLLRRKARTVPDSFLEVVSADASDWFIIYQVSKNIDASHFRQFIERYAKIRGDPLAQKLHGDSDNEDDGSGDTKE</sequence>
<dbReference type="PANTHER" id="PTHR11893:SF41">
    <property type="entry name" value="INNEXIN INX2"/>
    <property type="match status" value="1"/>
</dbReference>
<dbReference type="PANTHER" id="PTHR11893">
    <property type="entry name" value="INNEXIN"/>
    <property type="match status" value="1"/>
</dbReference>
<dbReference type="RefSeq" id="XP_003747297.1">
    <property type="nucleotide sequence ID" value="XM_003747249.2"/>
</dbReference>
<evidence type="ECO:0000256" key="6">
    <source>
        <dbReference type="ARBA" id="ARBA00022868"/>
    </source>
</evidence>
<keyword evidence="6" id="KW-0303">Gap junction</keyword>
<evidence type="ECO:0000256" key="11">
    <source>
        <dbReference type="ARBA" id="ARBA00023303"/>
    </source>
</evidence>
<dbReference type="PROSITE" id="PS51013">
    <property type="entry name" value="PANNEXIN"/>
    <property type="match status" value="1"/>
</dbReference>
<evidence type="ECO:0000256" key="8">
    <source>
        <dbReference type="ARBA" id="ARBA00022989"/>
    </source>
</evidence>
<feature type="transmembrane region" description="Helical" evidence="12">
    <location>
        <begin position="268"/>
        <end position="289"/>
    </location>
</feature>